<reference evidence="8" key="1">
    <citation type="submission" date="2020-06" db="EMBL/GenBank/DDBJ databases">
        <authorList>
            <consortium name="Plant Systems Biology data submission"/>
        </authorList>
    </citation>
    <scope>NUCLEOTIDE SEQUENCE</scope>
    <source>
        <strain evidence="8">D6</strain>
    </source>
</reference>
<protein>
    <submittedName>
        <fullName evidence="8">Acetylgalactosamine 3-beta-galactosyltransferase 1</fullName>
    </submittedName>
</protein>
<feature type="transmembrane region" description="Helical" evidence="7">
    <location>
        <begin position="41"/>
        <end position="60"/>
    </location>
</feature>
<dbReference type="PANTHER" id="PTHR23033:SF14">
    <property type="entry name" value="GLYCOPROTEIN-N-ACETYLGALACTOSAMINE 3-BETA-GALACTOSYLTRANSFERASE 1-RELATED"/>
    <property type="match status" value="1"/>
</dbReference>
<dbReference type="GO" id="GO:0016020">
    <property type="term" value="C:membrane"/>
    <property type="evidence" value="ECO:0007669"/>
    <property type="project" value="UniProtKB-SubCell"/>
</dbReference>
<comment type="caution">
    <text evidence="8">The sequence shown here is derived from an EMBL/GenBank/DDBJ whole genome shotgun (WGS) entry which is preliminary data.</text>
</comment>
<dbReference type="PANTHER" id="PTHR23033">
    <property type="entry name" value="BETA1,3-GALACTOSYLTRANSFERASE"/>
    <property type="match status" value="1"/>
</dbReference>
<keyword evidence="6 7" id="KW-0472">Membrane</keyword>
<keyword evidence="5 7" id="KW-1133">Transmembrane helix</keyword>
<keyword evidence="3 7" id="KW-0812">Transmembrane</keyword>
<comment type="similarity">
    <text evidence="2">Belongs to the glycosyltransferase 31 family. Beta3-Gal-T subfamily.</text>
</comment>
<gene>
    <name evidence="8" type="ORF">SEMRO_353_G124680.1</name>
</gene>
<keyword evidence="9" id="KW-1185">Reference proteome</keyword>
<dbReference type="GO" id="GO:0016263">
    <property type="term" value="F:glycoprotein-N-acetylgalactosamine 3-beta-galactosyltransferase activity"/>
    <property type="evidence" value="ECO:0007669"/>
    <property type="project" value="TreeGrafter"/>
</dbReference>
<organism evidence="8 9">
    <name type="scientific">Seminavis robusta</name>
    <dbReference type="NCBI Taxonomy" id="568900"/>
    <lineage>
        <taxon>Eukaryota</taxon>
        <taxon>Sar</taxon>
        <taxon>Stramenopiles</taxon>
        <taxon>Ochrophyta</taxon>
        <taxon>Bacillariophyta</taxon>
        <taxon>Bacillariophyceae</taxon>
        <taxon>Bacillariophycidae</taxon>
        <taxon>Naviculales</taxon>
        <taxon>Naviculaceae</taxon>
        <taxon>Seminavis</taxon>
    </lineage>
</organism>
<evidence type="ECO:0000313" key="8">
    <source>
        <dbReference type="EMBL" id="CAB9508613.1"/>
    </source>
</evidence>
<dbReference type="OrthoDB" id="414175at2759"/>
<evidence type="ECO:0000256" key="3">
    <source>
        <dbReference type="ARBA" id="ARBA00022692"/>
    </source>
</evidence>
<evidence type="ECO:0000256" key="6">
    <source>
        <dbReference type="ARBA" id="ARBA00023136"/>
    </source>
</evidence>
<dbReference type="Gene3D" id="3.90.550.50">
    <property type="match status" value="1"/>
</dbReference>
<evidence type="ECO:0000256" key="4">
    <source>
        <dbReference type="ARBA" id="ARBA00022968"/>
    </source>
</evidence>
<dbReference type="InterPro" id="IPR026050">
    <property type="entry name" value="C1GALT1/C1GALT1_chp1"/>
</dbReference>
<dbReference type="EMBL" id="CAICTM010000352">
    <property type="protein sequence ID" value="CAB9508613.1"/>
    <property type="molecule type" value="Genomic_DNA"/>
</dbReference>
<keyword evidence="4" id="KW-0735">Signal-anchor</keyword>
<name>A0A9N8HBA1_9STRA</name>
<sequence>MSPRRSPLVKSIRSWVRKLSAAFTENVSNIRSQNLSYRHPYFFLVILLVYGIVFESTLIISPSATTTTKQQQTQLSSKNKPLLRPSNVEILQKSQPVDMVFVQRSASATDGIARDDQGQDGYVPDVTALRQNPPGFNLTGGELKDACQIRDSDYKMIHEKVAVDASKKQTKQQAEQKILCVVQTSGHRHYDRIPALRRTWGPKCDGFVVASNVTDPALGTVHIPHGGTLDDPHMRGWLRVRSTWSFIYDNYYDQYDWFYFSNDMVFLLVENLRLYLASLEIIAATRYNQTTNNDNDNTQQQIPLFMGRRFALGGNLNDIFNAAGPGYVVNKAALKVFVVQAESYVPQQHTSKEDLMMARTFAHFGVFPYDTQDDTGGERFMITTPGHHYESQFPAWYHQQSIGIQHGVDHCSTQSISFHYVNSKLMYRLYALLYGNCKR</sequence>
<comment type="subcellular location">
    <subcellularLocation>
        <location evidence="1">Membrane</location>
        <topology evidence="1">Single-pass type II membrane protein</topology>
    </subcellularLocation>
</comment>
<evidence type="ECO:0000256" key="2">
    <source>
        <dbReference type="ARBA" id="ARBA00006462"/>
    </source>
</evidence>
<dbReference type="Proteomes" id="UP001153069">
    <property type="component" value="Unassembled WGS sequence"/>
</dbReference>
<dbReference type="AlphaFoldDB" id="A0A9N8HBA1"/>
<proteinExistence type="inferred from homology"/>
<evidence type="ECO:0000256" key="5">
    <source>
        <dbReference type="ARBA" id="ARBA00022989"/>
    </source>
</evidence>
<evidence type="ECO:0000256" key="7">
    <source>
        <dbReference type="SAM" id="Phobius"/>
    </source>
</evidence>
<evidence type="ECO:0000256" key="1">
    <source>
        <dbReference type="ARBA" id="ARBA00004606"/>
    </source>
</evidence>
<accession>A0A9N8HBA1</accession>
<evidence type="ECO:0000313" key="9">
    <source>
        <dbReference type="Proteomes" id="UP001153069"/>
    </source>
</evidence>